<dbReference type="InterPro" id="IPR001497">
    <property type="entry name" value="MethylDNA_cys_MeTrfase_AS"/>
</dbReference>
<evidence type="ECO:0000256" key="4">
    <source>
        <dbReference type="ARBA" id="ARBA00022603"/>
    </source>
</evidence>
<evidence type="ECO:0000259" key="9">
    <source>
        <dbReference type="Pfam" id="PF01035"/>
    </source>
</evidence>
<protein>
    <recommendedName>
        <fullName evidence="3">methylated-DNA--[protein]-cysteine S-methyltransferase</fullName>
        <ecNumber evidence="3">2.1.1.63</ecNumber>
    </recommendedName>
</protein>
<keyword evidence="11" id="KW-1185">Reference proteome</keyword>
<dbReference type="EMBL" id="QPID01000002">
    <property type="protein sequence ID" value="RCU51831.1"/>
    <property type="molecule type" value="Genomic_DNA"/>
</dbReference>
<dbReference type="GO" id="GO:0003908">
    <property type="term" value="F:methylated-DNA-[protein]-cysteine S-methyltransferase activity"/>
    <property type="evidence" value="ECO:0007669"/>
    <property type="project" value="UniProtKB-EC"/>
</dbReference>
<dbReference type="Pfam" id="PF01035">
    <property type="entry name" value="DNA_binding_1"/>
    <property type="match status" value="1"/>
</dbReference>
<evidence type="ECO:0000256" key="2">
    <source>
        <dbReference type="ARBA" id="ARBA00008711"/>
    </source>
</evidence>
<dbReference type="Gene3D" id="1.10.10.10">
    <property type="entry name" value="Winged helix-like DNA-binding domain superfamily/Winged helix DNA-binding domain"/>
    <property type="match status" value="1"/>
</dbReference>
<dbReference type="RefSeq" id="WP_114337260.1">
    <property type="nucleotide sequence ID" value="NZ_QPID01000002.1"/>
</dbReference>
<dbReference type="GO" id="GO:0032259">
    <property type="term" value="P:methylation"/>
    <property type="evidence" value="ECO:0007669"/>
    <property type="project" value="UniProtKB-KW"/>
</dbReference>
<sequence>MLEPLPSGYFDAPFGRVAIFDNGGELEKLIYLPESSALGASSALTREVKRQLAAYLKEPAFRFDLPLLPQGTEFQSKVWQQLLAIPVGEVQTYGEMAAALGSAARAVGGACRRNPLPWVVPCHRVVASGSLGGFSGARQGPMLEIKRWLLCHEGAVSSE</sequence>
<dbReference type="SUPFAM" id="SSF53155">
    <property type="entry name" value="Methylated DNA-protein cysteine methyltransferase domain"/>
    <property type="match status" value="1"/>
</dbReference>
<organism evidence="10 11">
    <name type="scientific">Corallincola holothuriorum</name>
    <dbReference type="NCBI Taxonomy" id="2282215"/>
    <lineage>
        <taxon>Bacteria</taxon>
        <taxon>Pseudomonadati</taxon>
        <taxon>Pseudomonadota</taxon>
        <taxon>Gammaproteobacteria</taxon>
        <taxon>Alteromonadales</taxon>
        <taxon>Psychromonadaceae</taxon>
        <taxon>Corallincola</taxon>
    </lineage>
</organism>
<dbReference type="EC" id="2.1.1.63" evidence="3"/>
<comment type="similarity">
    <text evidence="2">Belongs to the MGMT family.</text>
</comment>
<comment type="caution">
    <text evidence="10">The sequence shown here is derived from an EMBL/GenBank/DDBJ whole genome shotgun (WGS) entry which is preliminary data.</text>
</comment>
<evidence type="ECO:0000256" key="6">
    <source>
        <dbReference type="ARBA" id="ARBA00022763"/>
    </source>
</evidence>
<proteinExistence type="inferred from homology"/>
<evidence type="ECO:0000313" key="10">
    <source>
        <dbReference type="EMBL" id="RCU51831.1"/>
    </source>
</evidence>
<dbReference type="CDD" id="cd06445">
    <property type="entry name" value="ATase"/>
    <property type="match status" value="1"/>
</dbReference>
<dbReference type="SUPFAM" id="SSF46767">
    <property type="entry name" value="Methylated DNA-protein cysteine methyltransferase, C-terminal domain"/>
    <property type="match status" value="1"/>
</dbReference>
<feature type="domain" description="Methylated-DNA-[protein]-cysteine S-methyltransferase DNA binding" evidence="9">
    <location>
        <begin position="73"/>
        <end position="155"/>
    </location>
</feature>
<dbReference type="InterPro" id="IPR014048">
    <property type="entry name" value="MethylDNA_cys_MeTrfase_DNA-bd"/>
</dbReference>
<keyword evidence="5 10" id="KW-0808">Transferase</keyword>
<evidence type="ECO:0000313" key="11">
    <source>
        <dbReference type="Proteomes" id="UP000252558"/>
    </source>
</evidence>
<dbReference type="InterPro" id="IPR036631">
    <property type="entry name" value="MGMT_N_sf"/>
</dbReference>
<name>A0A368NRE1_9GAMM</name>
<dbReference type="InterPro" id="IPR036388">
    <property type="entry name" value="WH-like_DNA-bd_sf"/>
</dbReference>
<dbReference type="Proteomes" id="UP000252558">
    <property type="component" value="Unassembled WGS sequence"/>
</dbReference>
<dbReference type="InterPro" id="IPR036217">
    <property type="entry name" value="MethylDNA_cys_MeTrfase_DNAb"/>
</dbReference>
<dbReference type="FunFam" id="1.10.10.10:FF:000214">
    <property type="entry name" value="Methylated-DNA--protein-cysteine methyltransferase"/>
    <property type="match status" value="1"/>
</dbReference>
<keyword evidence="6" id="KW-0227">DNA damage</keyword>
<dbReference type="PANTHER" id="PTHR10815">
    <property type="entry name" value="METHYLATED-DNA--PROTEIN-CYSTEINE METHYLTRANSFERASE"/>
    <property type="match status" value="1"/>
</dbReference>
<evidence type="ECO:0000256" key="3">
    <source>
        <dbReference type="ARBA" id="ARBA00011918"/>
    </source>
</evidence>
<dbReference type="OrthoDB" id="9811249at2"/>
<keyword evidence="7" id="KW-0234">DNA repair</keyword>
<evidence type="ECO:0000256" key="7">
    <source>
        <dbReference type="ARBA" id="ARBA00023204"/>
    </source>
</evidence>
<dbReference type="AlphaFoldDB" id="A0A368NRE1"/>
<comment type="catalytic activity">
    <reaction evidence="1">
        <text>a 4-O-methyl-thymidine in DNA + L-cysteinyl-[protein] = a thymidine in DNA + S-methyl-L-cysteinyl-[protein]</text>
        <dbReference type="Rhea" id="RHEA:53428"/>
        <dbReference type="Rhea" id="RHEA-COMP:10131"/>
        <dbReference type="Rhea" id="RHEA-COMP:10132"/>
        <dbReference type="Rhea" id="RHEA-COMP:13555"/>
        <dbReference type="Rhea" id="RHEA-COMP:13556"/>
        <dbReference type="ChEBI" id="CHEBI:29950"/>
        <dbReference type="ChEBI" id="CHEBI:82612"/>
        <dbReference type="ChEBI" id="CHEBI:137386"/>
        <dbReference type="ChEBI" id="CHEBI:137387"/>
        <dbReference type="EC" id="2.1.1.63"/>
    </reaction>
</comment>
<comment type="catalytic activity">
    <reaction evidence="8">
        <text>a 6-O-methyl-2'-deoxyguanosine in DNA + L-cysteinyl-[protein] = S-methyl-L-cysteinyl-[protein] + a 2'-deoxyguanosine in DNA</text>
        <dbReference type="Rhea" id="RHEA:24000"/>
        <dbReference type="Rhea" id="RHEA-COMP:10131"/>
        <dbReference type="Rhea" id="RHEA-COMP:10132"/>
        <dbReference type="Rhea" id="RHEA-COMP:11367"/>
        <dbReference type="Rhea" id="RHEA-COMP:11368"/>
        <dbReference type="ChEBI" id="CHEBI:29950"/>
        <dbReference type="ChEBI" id="CHEBI:82612"/>
        <dbReference type="ChEBI" id="CHEBI:85445"/>
        <dbReference type="ChEBI" id="CHEBI:85448"/>
        <dbReference type="EC" id="2.1.1.63"/>
    </reaction>
</comment>
<evidence type="ECO:0000256" key="8">
    <source>
        <dbReference type="ARBA" id="ARBA00049348"/>
    </source>
</evidence>
<dbReference type="PROSITE" id="PS00374">
    <property type="entry name" value="MGMT"/>
    <property type="match status" value="1"/>
</dbReference>
<dbReference type="NCBIfam" id="TIGR00589">
    <property type="entry name" value="ogt"/>
    <property type="match status" value="1"/>
</dbReference>
<gene>
    <name evidence="10" type="ORF">DU002_05010</name>
</gene>
<keyword evidence="4 10" id="KW-0489">Methyltransferase</keyword>
<reference evidence="10 11" key="1">
    <citation type="submission" date="2018-07" db="EMBL/GenBank/DDBJ databases">
        <title>Corallincola holothuriorum sp. nov., a new facultative anaerobe isolated from sea cucumber Apostichopus japonicus.</title>
        <authorList>
            <person name="Xia H."/>
        </authorList>
    </citation>
    <scope>NUCLEOTIDE SEQUENCE [LARGE SCALE GENOMIC DNA]</scope>
    <source>
        <strain evidence="10 11">C4</strain>
    </source>
</reference>
<dbReference type="PANTHER" id="PTHR10815:SF13">
    <property type="entry name" value="METHYLATED-DNA--PROTEIN-CYSTEINE METHYLTRANSFERASE"/>
    <property type="match status" value="1"/>
</dbReference>
<accession>A0A368NRE1</accession>
<evidence type="ECO:0000256" key="1">
    <source>
        <dbReference type="ARBA" id="ARBA00001286"/>
    </source>
</evidence>
<evidence type="ECO:0000256" key="5">
    <source>
        <dbReference type="ARBA" id="ARBA00022679"/>
    </source>
</evidence>
<dbReference type="GO" id="GO:0006281">
    <property type="term" value="P:DNA repair"/>
    <property type="evidence" value="ECO:0007669"/>
    <property type="project" value="UniProtKB-KW"/>
</dbReference>